<keyword evidence="3" id="KW-1185">Reference proteome</keyword>
<feature type="compositionally biased region" description="Basic and acidic residues" evidence="1">
    <location>
        <begin position="53"/>
        <end position="75"/>
    </location>
</feature>
<evidence type="ECO:0000313" key="3">
    <source>
        <dbReference type="Proteomes" id="UP000654123"/>
    </source>
</evidence>
<reference evidence="2" key="2">
    <citation type="submission" date="2020-09" db="EMBL/GenBank/DDBJ databases">
        <authorList>
            <person name="Sun Q."/>
            <person name="Ohkuma M."/>
        </authorList>
    </citation>
    <scope>NUCLEOTIDE SEQUENCE</scope>
    <source>
        <strain evidence="2">JCM 4335</strain>
    </source>
</reference>
<accession>A0A918ENW1</accession>
<organism evidence="2 3">
    <name type="scientific">Streptomyces roseolilacinus</name>
    <dbReference type="NCBI Taxonomy" id="66904"/>
    <lineage>
        <taxon>Bacteria</taxon>
        <taxon>Bacillati</taxon>
        <taxon>Actinomycetota</taxon>
        <taxon>Actinomycetes</taxon>
        <taxon>Kitasatosporales</taxon>
        <taxon>Streptomycetaceae</taxon>
        <taxon>Streptomyces</taxon>
    </lineage>
</organism>
<dbReference type="Proteomes" id="UP000654123">
    <property type="component" value="Unassembled WGS sequence"/>
</dbReference>
<dbReference type="EMBL" id="BMSV01000010">
    <property type="protein sequence ID" value="GGQ22852.1"/>
    <property type="molecule type" value="Genomic_DNA"/>
</dbReference>
<gene>
    <name evidence="2" type="ORF">GCM10010249_46890</name>
</gene>
<comment type="caution">
    <text evidence="2">The sequence shown here is derived from an EMBL/GenBank/DDBJ whole genome shotgun (WGS) entry which is preliminary data.</text>
</comment>
<evidence type="ECO:0000256" key="1">
    <source>
        <dbReference type="SAM" id="MobiDB-lite"/>
    </source>
</evidence>
<protein>
    <submittedName>
        <fullName evidence="2">Uncharacterized protein</fullName>
    </submittedName>
</protein>
<reference evidence="2" key="1">
    <citation type="journal article" date="2014" name="Int. J. Syst. Evol. Microbiol.">
        <title>Complete genome sequence of Corynebacterium casei LMG S-19264T (=DSM 44701T), isolated from a smear-ripened cheese.</title>
        <authorList>
            <consortium name="US DOE Joint Genome Institute (JGI-PGF)"/>
            <person name="Walter F."/>
            <person name="Albersmeier A."/>
            <person name="Kalinowski J."/>
            <person name="Ruckert C."/>
        </authorList>
    </citation>
    <scope>NUCLEOTIDE SEQUENCE</scope>
    <source>
        <strain evidence="2">JCM 4335</strain>
    </source>
</reference>
<feature type="compositionally biased region" description="Low complexity" evidence="1">
    <location>
        <begin position="108"/>
        <end position="119"/>
    </location>
</feature>
<proteinExistence type="predicted"/>
<feature type="region of interest" description="Disordered" evidence="1">
    <location>
        <begin position="21"/>
        <end position="126"/>
    </location>
</feature>
<name>A0A918ENW1_9ACTN</name>
<dbReference type="AlphaFoldDB" id="A0A918ENW1"/>
<evidence type="ECO:0000313" key="2">
    <source>
        <dbReference type="EMBL" id="GGQ22852.1"/>
    </source>
</evidence>
<sequence length="126" mass="12511">MSPQVASQSGQMRGAVVVGMGLPRFYGGHGSGPGRAYRPVRTLATVGAGPERTGPEQRAGPERAGPERAGLRDRSPAGPAPGPCTGAGEPPGPAPEPPGRRIRPTPAPARGARPATGAADSGGPPR</sequence>